<dbReference type="AlphaFoldDB" id="A0A9D2UI74"/>
<evidence type="ECO:0008006" key="4">
    <source>
        <dbReference type="Google" id="ProtNLM"/>
    </source>
</evidence>
<evidence type="ECO:0000313" key="2">
    <source>
        <dbReference type="EMBL" id="HJD52892.1"/>
    </source>
</evidence>
<feature type="signal peptide" evidence="1">
    <location>
        <begin position="1"/>
        <end position="23"/>
    </location>
</feature>
<reference evidence="2" key="2">
    <citation type="submission" date="2021-04" db="EMBL/GenBank/DDBJ databases">
        <authorList>
            <person name="Gilroy R."/>
        </authorList>
    </citation>
    <scope>NUCLEOTIDE SEQUENCE</scope>
    <source>
        <strain evidence="2">MalCec1-1739</strain>
    </source>
</reference>
<organism evidence="2 3">
    <name type="scientific">Candidatus Avibacteroides avistercoris</name>
    <dbReference type="NCBI Taxonomy" id="2840690"/>
    <lineage>
        <taxon>Bacteria</taxon>
        <taxon>Pseudomonadati</taxon>
        <taxon>Bacteroidota</taxon>
        <taxon>Bacteroidia</taxon>
        <taxon>Bacteroidales</taxon>
        <taxon>Bacteroidaceae</taxon>
        <taxon>Bacteroidaceae incertae sedis</taxon>
        <taxon>Candidatus Avibacteroides</taxon>
    </lineage>
</organism>
<evidence type="ECO:0000313" key="3">
    <source>
        <dbReference type="Proteomes" id="UP000787625"/>
    </source>
</evidence>
<reference evidence="2" key="1">
    <citation type="journal article" date="2021" name="PeerJ">
        <title>Extensive microbial diversity within the chicken gut microbiome revealed by metagenomics and culture.</title>
        <authorList>
            <person name="Gilroy R."/>
            <person name="Ravi A."/>
            <person name="Getino M."/>
            <person name="Pursley I."/>
            <person name="Horton D.L."/>
            <person name="Alikhan N.F."/>
            <person name="Baker D."/>
            <person name="Gharbi K."/>
            <person name="Hall N."/>
            <person name="Watson M."/>
            <person name="Adriaenssens E.M."/>
            <person name="Foster-Nyarko E."/>
            <person name="Jarju S."/>
            <person name="Secka A."/>
            <person name="Antonio M."/>
            <person name="Oren A."/>
            <person name="Chaudhuri R.R."/>
            <person name="La Ragione R."/>
            <person name="Hildebrand F."/>
            <person name="Pallen M.J."/>
        </authorList>
    </citation>
    <scope>NUCLEOTIDE SEQUENCE</scope>
    <source>
        <strain evidence="2">MalCec1-1739</strain>
    </source>
</reference>
<sequence>MKNAIKLLLLAVSLAALSGTAMAQGDRQRPTREQLAEVQARHIAEEIALDDETSDRFIETYCNFQGEIWALGRPHRQPQQQMTEEEAGQALKAHFAHSQKILDLRQKYYGIYSGFMTQKQIMRVYELERQMMARLSGHHGKRPGR</sequence>
<dbReference type="Proteomes" id="UP000787625">
    <property type="component" value="Unassembled WGS sequence"/>
</dbReference>
<dbReference type="EMBL" id="DWUP01000084">
    <property type="protein sequence ID" value="HJD52892.1"/>
    <property type="molecule type" value="Genomic_DNA"/>
</dbReference>
<accession>A0A9D2UI74</accession>
<gene>
    <name evidence="2" type="ORF">IAA93_04110</name>
</gene>
<keyword evidence="1" id="KW-0732">Signal</keyword>
<comment type="caution">
    <text evidence="2">The sequence shown here is derived from an EMBL/GenBank/DDBJ whole genome shotgun (WGS) entry which is preliminary data.</text>
</comment>
<name>A0A9D2UI74_9BACT</name>
<evidence type="ECO:0000256" key="1">
    <source>
        <dbReference type="SAM" id="SignalP"/>
    </source>
</evidence>
<feature type="chain" id="PRO_5039622829" description="DUF4168 domain-containing protein" evidence="1">
    <location>
        <begin position="24"/>
        <end position="145"/>
    </location>
</feature>
<proteinExistence type="predicted"/>
<protein>
    <recommendedName>
        <fullName evidence="4">DUF4168 domain-containing protein</fullName>
    </recommendedName>
</protein>